<name>A0ABT2ASS5_9BURK</name>
<sequence length="139" mass="15666">MMKVADPESWWHSPMRYLATLLLLLSLASACTRTSVEEQVPVLGSREFTPEKWAATTTVERGQMLGSFFEQHPPGSLTAPEVKKLLGKPTGYYEYDENLAYFIGPPTVDSKYGKERMLVFITDKRNGGIDEIELVPPLR</sequence>
<comment type="caution">
    <text evidence="1">The sequence shown here is derived from an EMBL/GenBank/DDBJ whole genome shotgun (WGS) entry which is preliminary data.</text>
</comment>
<accession>A0ABT2ASS5</accession>
<evidence type="ECO:0008006" key="3">
    <source>
        <dbReference type="Google" id="ProtNLM"/>
    </source>
</evidence>
<reference evidence="1 2" key="1">
    <citation type="submission" date="2022-08" db="EMBL/GenBank/DDBJ databases">
        <title>Reclassification of Massilia species as members of the genera Telluria, Duganella, Pseudoduganella, Mokoshia gen. nov. and Zemynaea gen. nov. using orthogonal and non-orthogonal genome-based approaches.</title>
        <authorList>
            <person name="Bowman J.P."/>
        </authorList>
    </citation>
    <scope>NUCLEOTIDE SEQUENCE [LARGE SCALE GENOMIC DNA]</scope>
    <source>
        <strain evidence="1 2">JCM 31661</strain>
    </source>
</reference>
<proteinExistence type="predicted"/>
<organism evidence="1 2">
    <name type="scientific">Massilia agri</name>
    <dbReference type="NCBI Taxonomy" id="1886785"/>
    <lineage>
        <taxon>Bacteria</taxon>
        <taxon>Pseudomonadati</taxon>
        <taxon>Pseudomonadota</taxon>
        <taxon>Betaproteobacteria</taxon>
        <taxon>Burkholderiales</taxon>
        <taxon>Oxalobacteraceae</taxon>
        <taxon>Telluria group</taxon>
        <taxon>Massilia</taxon>
    </lineage>
</organism>
<protein>
    <recommendedName>
        <fullName evidence="3">Outer membrane protein assembly factor BamE</fullName>
    </recommendedName>
</protein>
<evidence type="ECO:0000313" key="1">
    <source>
        <dbReference type="EMBL" id="MCS0599305.1"/>
    </source>
</evidence>
<dbReference type="RefSeq" id="WP_258830306.1">
    <property type="nucleotide sequence ID" value="NZ_JANUHA010000026.1"/>
</dbReference>
<gene>
    <name evidence="1" type="ORF">NX780_23440</name>
</gene>
<keyword evidence="2" id="KW-1185">Reference proteome</keyword>
<dbReference type="EMBL" id="JANUHA010000026">
    <property type="protein sequence ID" value="MCS0599305.1"/>
    <property type="molecule type" value="Genomic_DNA"/>
</dbReference>
<evidence type="ECO:0000313" key="2">
    <source>
        <dbReference type="Proteomes" id="UP001206572"/>
    </source>
</evidence>
<dbReference type="Proteomes" id="UP001206572">
    <property type="component" value="Unassembled WGS sequence"/>
</dbReference>
<dbReference type="PROSITE" id="PS51257">
    <property type="entry name" value="PROKAR_LIPOPROTEIN"/>
    <property type="match status" value="1"/>
</dbReference>